<name>A0ABW8K7V7_9GAMM</name>
<evidence type="ECO:0000313" key="1">
    <source>
        <dbReference type="EMBL" id="MFK2918973.1"/>
    </source>
</evidence>
<comment type="caution">
    <text evidence="1">The sequence shown here is derived from an EMBL/GenBank/DDBJ whole genome shotgun (WGS) entry which is preliminary data.</text>
</comment>
<dbReference type="RefSeq" id="WP_379983403.1">
    <property type="nucleotide sequence ID" value="NZ_JADIKD010000012.1"/>
</dbReference>
<dbReference type="EMBL" id="JADIKD010000012">
    <property type="protein sequence ID" value="MFK2918973.1"/>
    <property type="molecule type" value="Genomic_DNA"/>
</dbReference>
<evidence type="ECO:0000313" key="2">
    <source>
        <dbReference type="Proteomes" id="UP001620408"/>
    </source>
</evidence>
<reference evidence="1 2" key="1">
    <citation type="submission" date="2020-10" db="EMBL/GenBank/DDBJ databases">
        <title>Phylogeny of dyella-like bacteria.</title>
        <authorList>
            <person name="Fu J."/>
        </authorList>
    </citation>
    <scope>NUCLEOTIDE SEQUENCE [LARGE SCALE GENOMIC DNA]</scope>
    <source>
        <strain evidence="1 2">BB4</strain>
    </source>
</reference>
<gene>
    <name evidence="1" type="ORF">ISS97_17005</name>
</gene>
<keyword evidence="2" id="KW-1185">Reference proteome</keyword>
<proteinExistence type="predicted"/>
<accession>A0ABW8K7V7</accession>
<sequence>MKMALQCARCETVLAGALTIVSGKTPGVAQPQHKEGERLTVCGVAFESWEPIERACGDASSPLEFVLQCWSNPDDLNESVHDTSDARRLNGCCGLNGCDGPNQVCCCGADVGTLRSDCWTPRVFIPDPKGTRWIAA</sequence>
<protein>
    <submittedName>
        <fullName evidence="1">Uncharacterized protein</fullName>
    </submittedName>
</protein>
<dbReference type="Proteomes" id="UP001620408">
    <property type="component" value="Unassembled WGS sequence"/>
</dbReference>
<organism evidence="1 2">
    <name type="scientific">Dyella koreensis</name>
    <dbReference type="NCBI Taxonomy" id="311235"/>
    <lineage>
        <taxon>Bacteria</taxon>
        <taxon>Pseudomonadati</taxon>
        <taxon>Pseudomonadota</taxon>
        <taxon>Gammaproteobacteria</taxon>
        <taxon>Lysobacterales</taxon>
        <taxon>Rhodanobacteraceae</taxon>
        <taxon>Dyella</taxon>
    </lineage>
</organism>